<sequence>MICILLVLLNQSTTIFCEENELYVFNDERNFKMGPGWELLTVILVKTPLLS</sequence>
<organism evidence="2 3">
    <name type="scientific">Ceratodon purpureus</name>
    <name type="common">Fire moss</name>
    <name type="synonym">Dicranum purpureum</name>
    <dbReference type="NCBI Taxonomy" id="3225"/>
    <lineage>
        <taxon>Eukaryota</taxon>
        <taxon>Viridiplantae</taxon>
        <taxon>Streptophyta</taxon>
        <taxon>Embryophyta</taxon>
        <taxon>Bryophyta</taxon>
        <taxon>Bryophytina</taxon>
        <taxon>Bryopsida</taxon>
        <taxon>Dicranidae</taxon>
        <taxon>Pseudoditrichales</taxon>
        <taxon>Ditrichaceae</taxon>
        <taxon>Ceratodon</taxon>
    </lineage>
</organism>
<dbReference type="AlphaFoldDB" id="A0A8T0HNC6"/>
<evidence type="ECO:0000313" key="3">
    <source>
        <dbReference type="Proteomes" id="UP000822688"/>
    </source>
</evidence>
<evidence type="ECO:0000256" key="1">
    <source>
        <dbReference type="SAM" id="SignalP"/>
    </source>
</evidence>
<comment type="caution">
    <text evidence="2">The sequence shown here is derived from an EMBL/GenBank/DDBJ whole genome shotgun (WGS) entry which is preliminary data.</text>
</comment>
<proteinExistence type="predicted"/>
<reference evidence="2" key="1">
    <citation type="submission" date="2020-06" db="EMBL/GenBank/DDBJ databases">
        <title>WGS assembly of Ceratodon purpureus strain R40.</title>
        <authorList>
            <person name="Carey S.B."/>
            <person name="Jenkins J."/>
            <person name="Shu S."/>
            <person name="Lovell J.T."/>
            <person name="Sreedasyam A."/>
            <person name="Maumus F."/>
            <person name="Tiley G.P."/>
            <person name="Fernandez-Pozo N."/>
            <person name="Barry K."/>
            <person name="Chen C."/>
            <person name="Wang M."/>
            <person name="Lipzen A."/>
            <person name="Daum C."/>
            <person name="Saski C.A."/>
            <person name="Payton A.C."/>
            <person name="Mcbreen J.C."/>
            <person name="Conrad R.E."/>
            <person name="Kollar L.M."/>
            <person name="Olsson S."/>
            <person name="Huttunen S."/>
            <person name="Landis J.B."/>
            <person name="Wickett N.J."/>
            <person name="Johnson M.G."/>
            <person name="Rensing S.A."/>
            <person name="Grimwood J."/>
            <person name="Schmutz J."/>
            <person name="Mcdaniel S.F."/>
        </authorList>
    </citation>
    <scope>NUCLEOTIDE SEQUENCE</scope>
    <source>
        <strain evidence="2">R40</strain>
    </source>
</reference>
<name>A0A8T0HNC6_CERPU</name>
<dbReference type="Proteomes" id="UP000822688">
    <property type="component" value="Chromosome V"/>
</dbReference>
<protein>
    <submittedName>
        <fullName evidence="2">Uncharacterized protein</fullName>
    </submittedName>
</protein>
<evidence type="ECO:0000313" key="2">
    <source>
        <dbReference type="EMBL" id="KAG0572342.1"/>
    </source>
</evidence>
<feature type="chain" id="PRO_5035837147" evidence="1">
    <location>
        <begin position="18"/>
        <end position="51"/>
    </location>
</feature>
<feature type="signal peptide" evidence="1">
    <location>
        <begin position="1"/>
        <end position="17"/>
    </location>
</feature>
<gene>
    <name evidence="2" type="ORF">KC19_VG086800</name>
</gene>
<keyword evidence="1" id="KW-0732">Signal</keyword>
<dbReference type="EMBL" id="CM026426">
    <property type="protein sequence ID" value="KAG0572342.1"/>
    <property type="molecule type" value="Genomic_DNA"/>
</dbReference>
<keyword evidence="3" id="KW-1185">Reference proteome</keyword>
<accession>A0A8T0HNC6</accession>